<dbReference type="GO" id="GO:0043683">
    <property type="term" value="P:type IV pilus assembly"/>
    <property type="evidence" value="ECO:0007669"/>
    <property type="project" value="InterPro"/>
</dbReference>
<proteinExistence type="predicted"/>
<dbReference type="Proteomes" id="UP000322876">
    <property type="component" value="Unassembled WGS sequence"/>
</dbReference>
<keyword evidence="3" id="KW-1185">Reference proteome</keyword>
<feature type="transmembrane region" description="Helical" evidence="1">
    <location>
        <begin position="12"/>
        <end position="32"/>
    </location>
</feature>
<evidence type="ECO:0000313" key="2">
    <source>
        <dbReference type="EMBL" id="KAA0259347.1"/>
    </source>
</evidence>
<dbReference type="InterPro" id="IPR032092">
    <property type="entry name" value="PilW"/>
</dbReference>
<keyword evidence="1" id="KW-0472">Membrane</keyword>
<dbReference type="OrthoDB" id="5405832at2"/>
<accession>A0A5A8F5L5</accession>
<organism evidence="2 3">
    <name type="scientific">Deferribacter autotrophicus</name>
    <dbReference type="NCBI Taxonomy" id="500465"/>
    <lineage>
        <taxon>Bacteria</taxon>
        <taxon>Pseudomonadati</taxon>
        <taxon>Deferribacterota</taxon>
        <taxon>Deferribacteres</taxon>
        <taxon>Deferribacterales</taxon>
        <taxon>Deferribacteraceae</taxon>
        <taxon>Deferribacter</taxon>
    </lineage>
</organism>
<dbReference type="InterPro" id="IPR012902">
    <property type="entry name" value="N_methyl_site"/>
</dbReference>
<comment type="caution">
    <text evidence="2">The sequence shown here is derived from an EMBL/GenBank/DDBJ whole genome shotgun (WGS) entry which is preliminary data.</text>
</comment>
<name>A0A5A8F5L5_9BACT</name>
<keyword evidence="1" id="KW-1133">Transmembrane helix</keyword>
<evidence type="ECO:0000313" key="3">
    <source>
        <dbReference type="Proteomes" id="UP000322876"/>
    </source>
</evidence>
<gene>
    <name evidence="2" type="ORF">FHQ18_00270</name>
</gene>
<dbReference type="Pfam" id="PF07963">
    <property type="entry name" value="N_methyl"/>
    <property type="match status" value="1"/>
</dbReference>
<dbReference type="EMBL" id="VFJB01000001">
    <property type="protein sequence ID" value="KAA0259347.1"/>
    <property type="molecule type" value="Genomic_DNA"/>
</dbReference>
<evidence type="ECO:0000256" key="1">
    <source>
        <dbReference type="SAM" id="Phobius"/>
    </source>
</evidence>
<dbReference type="NCBIfam" id="TIGR02532">
    <property type="entry name" value="IV_pilin_GFxxxE"/>
    <property type="match status" value="1"/>
</dbReference>
<dbReference type="RefSeq" id="WP_149265168.1">
    <property type="nucleotide sequence ID" value="NZ_VFJB01000001.1"/>
</dbReference>
<dbReference type="Pfam" id="PF16074">
    <property type="entry name" value="PilW"/>
    <property type="match status" value="1"/>
</dbReference>
<dbReference type="AlphaFoldDB" id="A0A5A8F5L5"/>
<protein>
    <submittedName>
        <fullName evidence="2">Prepilin-type N-terminal cleavage/methylation domain-containing protein</fullName>
    </submittedName>
</protein>
<dbReference type="PROSITE" id="PS00409">
    <property type="entry name" value="PROKAR_NTER_METHYL"/>
    <property type="match status" value="1"/>
</dbReference>
<reference evidence="2 3" key="1">
    <citation type="submission" date="2019-06" db="EMBL/GenBank/DDBJ databases">
        <title>Genomic insights into carbon and energy metabolism of Deferribacter autotrophicus revealed new metabolic traits in the phylum Deferribacteres.</title>
        <authorList>
            <person name="Slobodkin A.I."/>
            <person name="Slobodkina G.B."/>
            <person name="Allioux M."/>
            <person name="Alain K."/>
            <person name="Jebbar M."/>
            <person name="Shadrin V."/>
            <person name="Kublanov I.V."/>
            <person name="Toshchakov S.V."/>
            <person name="Bonch-Osmolovskaya E.A."/>
        </authorList>
    </citation>
    <scope>NUCLEOTIDE SEQUENCE [LARGE SCALE GENOMIC DNA]</scope>
    <source>
        <strain evidence="2 3">SL50</strain>
    </source>
</reference>
<keyword evidence="1" id="KW-0812">Transmembrane</keyword>
<sequence length="294" mass="33589">MNKSGYSLIEFLITIFLFGIIGSIVFAFYINFQNKSINEITNSDLYERANRIMLYLTKEIRTAGFMVSSIPKYSDNSKLIIEGKTYDYSIVPENFSGNNGSDNITIVKAVSNLPEIHVVQNYKSNSNIILVDNDFGNFFKIDSSKNHLIFENHKVVYKITNITGKTITLQRLLKEKVPKNTAVLGVRALKFYVDDGALKLNDFNEISIIDDSIDGLQFQYILEDGSIVNNPSGSTIEKIRAIKVFLLVRAQRIYKNYKDSKSYILADTVYGPFNDSYKRVYLENVIEVKNYAYE</sequence>